<dbReference type="InterPro" id="IPR013096">
    <property type="entry name" value="Cupin_2"/>
</dbReference>
<dbReference type="EMBL" id="WSEM01000016">
    <property type="protein sequence ID" value="MVQ36674.1"/>
    <property type="molecule type" value="Genomic_DNA"/>
</dbReference>
<dbReference type="SUPFAM" id="SSF51182">
    <property type="entry name" value="RmlC-like cupins"/>
    <property type="match status" value="1"/>
</dbReference>
<evidence type="ECO:0000313" key="2">
    <source>
        <dbReference type="EMBL" id="MVQ36674.1"/>
    </source>
</evidence>
<reference evidence="2 3" key="1">
    <citation type="submission" date="2019-12" db="EMBL/GenBank/DDBJ databases">
        <authorList>
            <person name="Huq M.A."/>
        </authorList>
    </citation>
    <scope>NUCLEOTIDE SEQUENCE [LARGE SCALE GENOMIC DNA]</scope>
    <source>
        <strain evidence="2 3">MAH-34</strain>
    </source>
</reference>
<feature type="domain" description="Cupin type-2" evidence="1">
    <location>
        <begin position="45"/>
        <end position="105"/>
    </location>
</feature>
<keyword evidence="3" id="KW-1185">Reference proteome</keyword>
<name>A0ABW9UBQ1_9BACL</name>
<comment type="caution">
    <text evidence="2">The sequence shown here is derived from an EMBL/GenBank/DDBJ whole genome shotgun (WGS) entry which is preliminary data.</text>
</comment>
<dbReference type="PANTHER" id="PTHR36440:SF1">
    <property type="entry name" value="PUTATIVE (AFU_ORTHOLOGUE AFUA_8G07350)-RELATED"/>
    <property type="match status" value="1"/>
</dbReference>
<dbReference type="InterPro" id="IPR014710">
    <property type="entry name" value="RmlC-like_jellyroll"/>
</dbReference>
<dbReference type="InterPro" id="IPR053146">
    <property type="entry name" value="QDO-like"/>
</dbReference>
<dbReference type="Pfam" id="PF07883">
    <property type="entry name" value="Cupin_2"/>
    <property type="match status" value="1"/>
</dbReference>
<dbReference type="Proteomes" id="UP000467637">
    <property type="component" value="Unassembled WGS sequence"/>
</dbReference>
<proteinExistence type="predicted"/>
<evidence type="ECO:0000313" key="3">
    <source>
        <dbReference type="Proteomes" id="UP000467637"/>
    </source>
</evidence>
<dbReference type="Gene3D" id="2.60.120.10">
    <property type="entry name" value="Jelly Rolls"/>
    <property type="match status" value="1"/>
</dbReference>
<accession>A0ABW9UBQ1</accession>
<protein>
    <submittedName>
        <fullName evidence="2">Cupin domain-containing protein</fullName>
    </submittedName>
</protein>
<dbReference type="PANTHER" id="PTHR36440">
    <property type="entry name" value="PUTATIVE (AFU_ORTHOLOGUE AFUA_8G07350)-RELATED"/>
    <property type="match status" value="1"/>
</dbReference>
<evidence type="ECO:0000259" key="1">
    <source>
        <dbReference type="Pfam" id="PF07883"/>
    </source>
</evidence>
<organism evidence="2 3">
    <name type="scientific">Paenibacillus anseongense</name>
    <dbReference type="NCBI Taxonomy" id="2682845"/>
    <lineage>
        <taxon>Bacteria</taxon>
        <taxon>Bacillati</taxon>
        <taxon>Bacillota</taxon>
        <taxon>Bacilli</taxon>
        <taxon>Bacillales</taxon>
        <taxon>Paenibacillaceae</taxon>
        <taxon>Paenibacillus</taxon>
    </lineage>
</organism>
<gene>
    <name evidence="2" type="ORF">GON05_18865</name>
</gene>
<sequence length="185" mass="21028">MNKEAVMTTLDRQITNPRSGQRMIFRTTGKETNGALLEIESFNPPSQEREPEHIHPKQTSSLEVISGKIHFCMNDEIRILGPGDLLEIPAGVPHYFWNEDAAEAHTIQKFTPALEIEGFFRTYFALARDGKLNAKGTPNLVRMSLPMLNYQNEIQVVNPPWSVQKTVFTILSPLAKLLGYKEKYE</sequence>
<dbReference type="InterPro" id="IPR011051">
    <property type="entry name" value="RmlC_Cupin_sf"/>
</dbReference>